<dbReference type="Gene3D" id="3.30.70.3550">
    <property type="entry name" value="Leucyl/phenylalanyl-tRNA-protein transferase, N-terminal domain"/>
    <property type="match status" value="1"/>
</dbReference>
<evidence type="ECO:0000256" key="10">
    <source>
        <dbReference type="ARBA" id="ARBA00066767"/>
    </source>
</evidence>
<dbReference type="GO" id="GO:0008914">
    <property type="term" value="F:leucyl-tRNA--protein transferase activity"/>
    <property type="evidence" value="ECO:0007669"/>
    <property type="project" value="UniProtKB-UniRule"/>
</dbReference>
<evidence type="ECO:0000256" key="1">
    <source>
        <dbReference type="ARBA" id="ARBA00004496"/>
    </source>
</evidence>
<accession>A0A0K8QQ44</accession>
<dbReference type="PANTHER" id="PTHR30098:SF2">
    <property type="entry name" value="LEUCYL_PHENYLALANYL-TRNA--PROTEIN TRANSFERASE"/>
    <property type="match status" value="1"/>
</dbReference>
<comment type="catalytic activity">
    <reaction evidence="6 15">
        <text>N-terminal L-arginyl-[protein] + L-leucyl-tRNA(Leu) = N-terminal L-leucyl-L-arginyl-[protein] + tRNA(Leu) + H(+)</text>
        <dbReference type="Rhea" id="RHEA:50416"/>
        <dbReference type="Rhea" id="RHEA-COMP:9613"/>
        <dbReference type="Rhea" id="RHEA-COMP:9622"/>
        <dbReference type="Rhea" id="RHEA-COMP:12672"/>
        <dbReference type="Rhea" id="RHEA-COMP:12673"/>
        <dbReference type="ChEBI" id="CHEBI:15378"/>
        <dbReference type="ChEBI" id="CHEBI:64719"/>
        <dbReference type="ChEBI" id="CHEBI:78442"/>
        <dbReference type="ChEBI" id="CHEBI:78494"/>
        <dbReference type="ChEBI" id="CHEBI:133044"/>
        <dbReference type="EC" id="2.3.2.6"/>
    </reaction>
</comment>
<evidence type="ECO:0000256" key="16">
    <source>
        <dbReference type="SAM" id="MobiDB-lite"/>
    </source>
</evidence>
<evidence type="ECO:0000256" key="9">
    <source>
        <dbReference type="ARBA" id="ARBA00061535"/>
    </source>
</evidence>
<comment type="function">
    <text evidence="8 15">Functions in the N-end rule pathway of protein degradation where it conjugates Leu, Phe and, less efficiently, Met from aminoacyl-tRNAs to the N-termini of proteins containing an N-terminal arginine or lysine.</text>
</comment>
<dbReference type="SUPFAM" id="SSF55729">
    <property type="entry name" value="Acyl-CoA N-acyltransferases (Nat)"/>
    <property type="match status" value="1"/>
</dbReference>
<evidence type="ECO:0000256" key="4">
    <source>
        <dbReference type="ARBA" id="ARBA00023315"/>
    </source>
</evidence>
<dbReference type="EC" id="2.3.2.6" evidence="10 15"/>
<keyword evidence="4 15" id="KW-0012">Acyltransferase</keyword>
<evidence type="ECO:0000256" key="14">
    <source>
        <dbReference type="ARBA" id="ARBA00083640"/>
    </source>
</evidence>
<dbReference type="Proteomes" id="UP000253740">
    <property type="component" value="Unassembled WGS sequence"/>
</dbReference>
<dbReference type="STRING" id="1475481.GCA_000953855_02386"/>
<dbReference type="OrthoDB" id="9790282at2"/>
<reference evidence="18" key="2">
    <citation type="submission" date="2015-08" db="EMBL/GenBank/DDBJ databases">
        <title>Complete DNA Sequence of Pseudomonas syringae pv. actinidiae, the Causal Agent of Kiwifruit Canker Disease.</title>
        <authorList>
            <person name="Rikkerink E.H.A."/>
            <person name="Fineran P.C."/>
        </authorList>
    </citation>
    <scope>NUCLEOTIDE SEQUENCE</scope>
    <source>
        <strain evidence="18">SkMP5</strain>
    </source>
</reference>
<dbReference type="FunFam" id="3.40.630.70:FF:000001">
    <property type="entry name" value="Leucyl/phenylalanyl-tRNA--protein transferase"/>
    <property type="match status" value="1"/>
</dbReference>
<dbReference type="PANTHER" id="PTHR30098">
    <property type="entry name" value="LEUCYL/PHENYLALANYL-TRNA--PROTEIN TRANSFERASE"/>
    <property type="match status" value="1"/>
</dbReference>
<keyword evidence="3 15" id="KW-0808">Transferase</keyword>
<evidence type="ECO:0000313" key="19">
    <source>
        <dbReference type="Proteomes" id="UP000253740"/>
    </source>
</evidence>
<evidence type="ECO:0000313" key="17">
    <source>
        <dbReference type="EMBL" id="GAN44175.1"/>
    </source>
</evidence>
<evidence type="ECO:0000256" key="8">
    <source>
        <dbReference type="ARBA" id="ARBA00054043"/>
    </source>
</evidence>
<evidence type="ECO:0000256" key="11">
    <source>
        <dbReference type="ARBA" id="ARBA00074372"/>
    </source>
</evidence>
<evidence type="ECO:0000313" key="18">
    <source>
        <dbReference type="EMBL" id="GAP67024.1"/>
    </source>
</evidence>
<sequence length="242" mass="26582">MTRLPILDPQRPDAFPDPQQALREPNGLLAAGGDLSPQRLLHAYARGIFPWYGEGEPILWWSPDPRCVFRTDGVHVSRRLARFLRGSRWTLSADAEFEAVVGACGAPRARQSGTWITRSMHAAYVRLHALGHAHSVEVWDGGALVGGIYGVAVGRMFCGESMFSRADNGSKAALLALCRALHGWGFPLLDAQVTNPHLLRLGAIEMPRAEYLEALSRLAAMPGETGHWRSRFPLRRAAELAS</sequence>
<comment type="catalytic activity">
    <reaction evidence="7 15">
        <text>N-terminal L-lysyl-[protein] + L-leucyl-tRNA(Leu) = N-terminal L-leucyl-L-lysyl-[protein] + tRNA(Leu) + H(+)</text>
        <dbReference type="Rhea" id="RHEA:12340"/>
        <dbReference type="Rhea" id="RHEA-COMP:9613"/>
        <dbReference type="Rhea" id="RHEA-COMP:9622"/>
        <dbReference type="Rhea" id="RHEA-COMP:12670"/>
        <dbReference type="Rhea" id="RHEA-COMP:12671"/>
        <dbReference type="ChEBI" id="CHEBI:15378"/>
        <dbReference type="ChEBI" id="CHEBI:65249"/>
        <dbReference type="ChEBI" id="CHEBI:78442"/>
        <dbReference type="ChEBI" id="CHEBI:78494"/>
        <dbReference type="ChEBI" id="CHEBI:133043"/>
        <dbReference type="EC" id="2.3.2.6"/>
    </reaction>
</comment>
<dbReference type="AlphaFoldDB" id="A0A0K8QQ44"/>
<dbReference type="GO" id="GO:0005737">
    <property type="term" value="C:cytoplasm"/>
    <property type="evidence" value="ECO:0007669"/>
    <property type="project" value="UniProtKB-SubCell"/>
</dbReference>
<evidence type="ECO:0000256" key="5">
    <source>
        <dbReference type="ARBA" id="ARBA00050607"/>
    </source>
</evidence>
<dbReference type="EMBL" id="DF952378">
    <property type="protein sequence ID" value="GAN44175.1"/>
    <property type="molecule type" value="Genomic_DNA"/>
</dbReference>
<name>A0A0K8QQ44_9GAMM</name>
<dbReference type="GO" id="GO:0030163">
    <property type="term" value="P:protein catabolic process"/>
    <property type="evidence" value="ECO:0007669"/>
    <property type="project" value="UniProtKB-UniRule"/>
</dbReference>
<dbReference type="InterPro" id="IPR016181">
    <property type="entry name" value="Acyl_CoA_acyltransferase"/>
</dbReference>
<dbReference type="InterPro" id="IPR042203">
    <property type="entry name" value="Leu/Phe-tRNA_Trfase_C"/>
</dbReference>
<comment type="catalytic activity">
    <reaction evidence="5 15">
        <text>L-phenylalanyl-tRNA(Phe) + an N-terminal L-alpha-aminoacyl-[protein] = an N-terminal L-phenylalanyl-L-alpha-aminoacyl-[protein] + tRNA(Phe)</text>
        <dbReference type="Rhea" id="RHEA:43632"/>
        <dbReference type="Rhea" id="RHEA-COMP:9668"/>
        <dbReference type="Rhea" id="RHEA-COMP:9699"/>
        <dbReference type="Rhea" id="RHEA-COMP:10636"/>
        <dbReference type="Rhea" id="RHEA-COMP:10637"/>
        <dbReference type="ChEBI" id="CHEBI:78442"/>
        <dbReference type="ChEBI" id="CHEBI:78531"/>
        <dbReference type="ChEBI" id="CHEBI:78597"/>
        <dbReference type="ChEBI" id="CHEBI:83561"/>
        <dbReference type="EC" id="2.3.2.6"/>
    </reaction>
</comment>
<dbReference type="NCBIfam" id="TIGR00667">
    <property type="entry name" value="aat"/>
    <property type="match status" value="1"/>
</dbReference>
<evidence type="ECO:0000256" key="2">
    <source>
        <dbReference type="ARBA" id="ARBA00022490"/>
    </source>
</evidence>
<evidence type="ECO:0000256" key="3">
    <source>
        <dbReference type="ARBA" id="ARBA00022679"/>
    </source>
</evidence>
<dbReference type="FunFam" id="3.30.70.3550:FF:000001">
    <property type="entry name" value="Leucyl/phenylalanyl-tRNA--protein transferase"/>
    <property type="match status" value="1"/>
</dbReference>
<dbReference type="Gene3D" id="3.40.630.70">
    <property type="entry name" value="Leucyl/phenylalanyl-tRNA-protein transferase, C-terminal domain"/>
    <property type="match status" value="1"/>
</dbReference>
<evidence type="ECO:0000256" key="7">
    <source>
        <dbReference type="ARBA" id="ARBA00051538"/>
    </source>
</evidence>
<gene>
    <name evidence="15" type="primary">aat</name>
    <name evidence="17" type="ORF">MBSD_0696</name>
    <name evidence="18" type="ORF">MBSD_n2340</name>
</gene>
<evidence type="ECO:0000256" key="6">
    <source>
        <dbReference type="ARBA" id="ARBA00050652"/>
    </source>
</evidence>
<dbReference type="HOGENOM" id="CLU_075045_0_0_6"/>
<keyword evidence="19" id="KW-1185">Reference proteome</keyword>
<organism evidence="18">
    <name type="scientific">Mizugakiibacter sediminis</name>
    <dbReference type="NCBI Taxonomy" id="1475481"/>
    <lineage>
        <taxon>Bacteria</taxon>
        <taxon>Pseudomonadati</taxon>
        <taxon>Pseudomonadota</taxon>
        <taxon>Gammaproteobacteria</taxon>
        <taxon>Lysobacterales</taxon>
        <taxon>Rhodanobacteraceae</taxon>
        <taxon>Mizugakiibacter</taxon>
    </lineage>
</organism>
<dbReference type="InterPro" id="IPR042221">
    <property type="entry name" value="Leu/Phe-tRNA_Trfase_N"/>
</dbReference>
<evidence type="ECO:0000256" key="15">
    <source>
        <dbReference type="HAMAP-Rule" id="MF_00688"/>
    </source>
</evidence>
<comment type="subcellular location">
    <subcellularLocation>
        <location evidence="1 15">Cytoplasm</location>
    </subcellularLocation>
</comment>
<protein>
    <recommendedName>
        <fullName evidence="11 15">Leucyl/phenylalanyl-tRNA--protein transferase</fullName>
        <ecNumber evidence="10 15">2.3.2.6</ecNumber>
    </recommendedName>
    <alternativeName>
        <fullName evidence="12 15">L/F-transferase</fullName>
    </alternativeName>
    <alternativeName>
        <fullName evidence="13 15">Leucyltransferase</fullName>
    </alternativeName>
    <alternativeName>
        <fullName evidence="14 15">Phenyalanyltransferase</fullName>
    </alternativeName>
</protein>
<reference evidence="17" key="1">
    <citation type="submission" date="2015-03" db="EMBL/GenBank/DDBJ databases">
        <title>Draft genome sequence of Mizugakiibacter sediminis skMP5.</title>
        <authorList>
            <person name="Watanabe T."/>
            <person name="Kojima H."/>
            <person name="Fukui M."/>
        </authorList>
    </citation>
    <scope>NUCLEOTIDE SEQUENCE</scope>
    <source>
        <strain evidence="17">SkMP5</strain>
    </source>
</reference>
<evidence type="ECO:0000256" key="13">
    <source>
        <dbReference type="ARBA" id="ARBA00077165"/>
    </source>
</evidence>
<dbReference type="InterPro" id="IPR004616">
    <property type="entry name" value="Leu/Phe-tRNA_Trfase"/>
</dbReference>
<dbReference type="RefSeq" id="WP_062537585.1">
    <property type="nucleotide sequence ID" value="NZ_DF970239.1"/>
</dbReference>
<feature type="region of interest" description="Disordered" evidence="16">
    <location>
        <begin position="1"/>
        <end position="21"/>
    </location>
</feature>
<comment type="similarity">
    <text evidence="9 15">Belongs to the L/F-transferase family.</text>
</comment>
<dbReference type="HAMAP" id="MF_00688">
    <property type="entry name" value="Leu_Phe_trans"/>
    <property type="match status" value="1"/>
</dbReference>
<keyword evidence="2 15" id="KW-0963">Cytoplasm</keyword>
<dbReference type="Pfam" id="PF03588">
    <property type="entry name" value="Leu_Phe_trans"/>
    <property type="match status" value="1"/>
</dbReference>
<proteinExistence type="inferred from homology"/>
<dbReference type="EMBL" id="DF970239">
    <property type="protein sequence ID" value="GAP67024.1"/>
    <property type="molecule type" value="Genomic_DNA"/>
</dbReference>
<evidence type="ECO:0000256" key="12">
    <source>
        <dbReference type="ARBA" id="ARBA00077136"/>
    </source>
</evidence>